<evidence type="ECO:0000313" key="1">
    <source>
        <dbReference type="EMBL" id="QHT82205.1"/>
    </source>
</evidence>
<dbReference type="AlphaFoldDB" id="A0A6C0HQ19"/>
<name>A0A6C0HQ19_9ZZZZ</name>
<sequence length="172" mass="19593">MRGVINGFYQCNQERVDQLNNRIYSRNVPSQPLQPNFDIQPVSTKYARLPILDRRAPVKTEIKPITTFDVTNNFNPGNAVGPWSGFSSKIDDESTLRSQFFALQSSDQSVYIPSTNSDLYKPSVEEKRDVSEPLIFNQEAYSKPQTPRCLYGMGGDIFNNDSRQQLKNYKGV</sequence>
<reference evidence="1" key="1">
    <citation type="journal article" date="2020" name="Nature">
        <title>Giant virus diversity and host interactions through global metagenomics.</title>
        <authorList>
            <person name="Schulz F."/>
            <person name="Roux S."/>
            <person name="Paez-Espino D."/>
            <person name="Jungbluth S."/>
            <person name="Walsh D.A."/>
            <person name="Denef V.J."/>
            <person name="McMahon K.D."/>
            <person name="Konstantinidis K.T."/>
            <person name="Eloe-Fadrosh E.A."/>
            <person name="Kyrpides N.C."/>
            <person name="Woyke T."/>
        </authorList>
    </citation>
    <scope>NUCLEOTIDE SEQUENCE</scope>
    <source>
        <strain evidence="1">GVMAG-M-3300023184-161</strain>
    </source>
</reference>
<organism evidence="1">
    <name type="scientific">viral metagenome</name>
    <dbReference type="NCBI Taxonomy" id="1070528"/>
    <lineage>
        <taxon>unclassified sequences</taxon>
        <taxon>metagenomes</taxon>
        <taxon>organismal metagenomes</taxon>
    </lineage>
</organism>
<protein>
    <submittedName>
        <fullName evidence="1">Uncharacterized protein</fullName>
    </submittedName>
</protein>
<accession>A0A6C0HQ19</accession>
<proteinExistence type="predicted"/>
<dbReference type="EMBL" id="MN739997">
    <property type="protein sequence ID" value="QHT82205.1"/>
    <property type="molecule type" value="Genomic_DNA"/>
</dbReference>